<feature type="transmembrane region" description="Helical" evidence="5">
    <location>
        <begin position="199"/>
        <end position="224"/>
    </location>
</feature>
<keyword evidence="2 5" id="KW-0812">Transmembrane</keyword>
<evidence type="ECO:0000313" key="8">
    <source>
        <dbReference type="Proteomes" id="UP000321248"/>
    </source>
</evidence>
<dbReference type="SUPFAM" id="SSF81324">
    <property type="entry name" value="Voltage-gated potassium channels"/>
    <property type="match status" value="1"/>
</dbReference>
<accession>A0A5C8KZI7</accession>
<organism evidence="7 8">
    <name type="scientific">Alkalisalibacterium limincola</name>
    <dbReference type="NCBI Taxonomy" id="2699169"/>
    <lineage>
        <taxon>Bacteria</taxon>
        <taxon>Pseudomonadati</taxon>
        <taxon>Pseudomonadota</taxon>
        <taxon>Gammaproteobacteria</taxon>
        <taxon>Lysobacterales</taxon>
        <taxon>Lysobacteraceae</taxon>
        <taxon>Alkalisalibacterium</taxon>
    </lineage>
</organism>
<feature type="transmembrane region" description="Helical" evidence="5">
    <location>
        <begin position="20"/>
        <end position="37"/>
    </location>
</feature>
<feature type="transmembrane region" description="Helical" evidence="5">
    <location>
        <begin position="128"/>
        <end position="158"/>
    </location>
</feature>
<name>A0A5C8KZI7_9GAMM</name>
<dbReference type="Gene3D" id="1.20.120.350">
    <property type="entry name" value="Voltage-gated potassium channels. Chain C"/>
    <property type="match status" value="1"/>
</dbReference>
<sequence>MQWVRAQRARLGAWVESPPIQRLVIGLIVLNAITLGLETSPEIVAGAGGLLGWVDRIALTVFTVEIGLKLVAQGRGFFRSPWNIFDALVVGIALVPASGPFAVLRALRVLRILRLASMMPRMRFVVEALLHAIPGLGAIGALLGLIFYVFAVVATSLFGASFPDWFGTLGKSLYTLFQVMTLESWSMGIARPVIAEYPWAWAFFIPFILSATFTMLNLFIAVIVNTMQTLDAQHAGAAGLTPVVDAGRAVEPALAEQMSGEIRQLREEIALLRQGLGEAARGVGTEMHADR</sequence>
<dbReference type="PANTHER" id="PTHR10037">
    <property type="entry name" value="VOLTAGE-GATED CATION CHANNEL CALCIUM AND SODIUM"/>
    <property type="match status" value="1"/>
</dbReference>
<dbReference type="Proteomes" id="UP000321248">
    <property type="component" value="Unassembled WGS sequence"/>
</dbReference>
<comment type="caution">
    <text evidence="7">The sequence shown here is derived from an EMBL/GenBank/DDBJ whole genome shotgun (WGS) entry which is preliminary data.</text>
</comment>
<evidence type="ECO:0000256" key="5">
    <source>
        <dbReference type="SAM" id="Phobius"/>
    </source>
</evidence>
<keyword evidence="3 5" id="KW-1133">Transmembrane helix</keyword>
<proteinExistence type="predicted"/>
<protein>
    <submittedName>
        <fullName evidence="7">Ion transporter</fullName>
    </submittedName>
</protein>
<evidence type="ECO:0000256" key="4">
    <source>
        <dbReference type="ARBA" id="ARBA00023136"/>
    </source>
</evidence>
<dbReference type="InterPro" id="IPR005821">
    <property type="entry name" value="Ion_trans_dom"/>
</dbReference>
<gene>
    <name evidence="7" type="ORF">FU658_05110</name>
</gene>
<keyword evidence="4 5" id="KW-0472">Membrane</keyword>
<dbReference type="GO" id="GO:0005248">
    <property type="term" value="F:voltage-gated sodium channel activity"/>
    <property type="evidence" value="ECO:0007669"/>
    <property type="project" value="TreeGrafter"/>
</dbReference>
<reference evidence="7 8" key="1">
    <citation type="submission" date="2019-08" db="EMBL/GenBank/DDBJ databases">
        <authorList>
            <person name="Karlyshev A.V."/>
        </authorList>
    </citation>
    <scope>NUCLEOTIDE SEQUENCE [LARGE SCALE GENOMIC DNA]</scope>
    <source>
        <strain evidence="7 8">Alg18-2.2</strain>
    </source>
</reference>
<dbReference type="Gene3D" id="1.10.287.70">
    <property type="match status" value="1"/>
</dbReference>
<dbReference type="AlphaFoldDB" id="A0A5C8KZI7"/>
<feature type="transmembrane region" description="Helical" evidence="5">
    <location>
        <begin position="84"/>
        <end position="107"/>
    </location>
</feature>
<dbReference type="Pfam" id="PF00520">
    <property type="entry name" value="Ion_trans"/>
    <property type="match status" value="1"/>
</dbReference>
<feature type="domain" description="Ion transport" evidence="6">
    <location>
        <begin position="20"/>
        <end position="233"/>
    </location>
</feature>
<evidence type="ECO:0000256" key="1">
    <source>
        <dbReference type="ARBA" id="ARBA00004141"/>
    </source>
</evidence>
<dbReference type="PANTHER" id="PTHR10037:SF62">
    <property type="entry name" value="SODIUM CHANNEL PROTEIN 60E"/>
    <property type="match status" value="1"/>
</dbReference>
<dbReference type="InterPro" id="IPR027359">
    <property type="entry name" value="Volt_channel_dom_sf"/>
</dbReference>
<dbReference type="GO" id="GO:0001518">
    <property type="term" value="C:voltage-gated sodium channel complex"/>
    <property type="evidence" value="ECO:0007669"/>
    <property type="project" value="TreeGrafter"/>
</dbReference>
<evidence type="ECO:0000259" key="6">
    <source>
        <dbReference type="Pfam" id="PF00520"/>
    </source>
</evidence>
<dbReference type="EMBL" id="VRTS01000002">
    <property type="protein sequence ID" value="TXK65183.1"/>
    <property type="molecule type" value="Genomic_DNA"/>
</dbReference>
<evidence type="ECO:0000313" key="7">
    <source>
        <dbReference type="EMBL" id="TXK65183.1"/>
    </source>
</evidence>
<dbReference type="InterPro" id="IPR043203">
    <property type="entry name" value="VGCC_Ca_Na"/>
</dbReference>
<keyword evidence="8" id="KW-1185">Reference proteome</keyword>
<dbReference type="OrthoDB" id="5297065at2"/>
<evidence type="ECO:0000256" key="2">
    <source>
        <dbReference type="ARBA" id="ARBA00022692"/>
    </source>
</evidence>
<evidence type="ECO:0000256" key="3">
    <source>
        <dbReference type="ARBA" id="ARBA00022989"/>
    </source>
</evidence>
<comment type="subcellular location">
    <subcellularLocation>
        <location evidence="1">Membrane</location>
        <topology evidence="1">Multi-pass membrane protein</topology>
    </subcellularLocation>
</comment>